<sequence>MRHHVSSSSIMSQTSIPDVRSAAPAPRLFDPFTHSALAALTFGALACHLSSRQSELTSELLCWVLLPVVFVIATRCRNAFQHGTTESNLHGKPSALSLWLVATGIATCSLFRAELGIFVLSPALAPLLAIGYRYLRPGLYPPAASPVSSFSLLTHNIAGLALTAVFIIIVLSEWDPLAYALSIVPVIALFLTYTLLTPQAGQWPRWPRGFDFEAAVWPLSLRVAAVLAIILGRESYIVGLSGTRVIDILILGTVKALAWYFTSQLARNSSWIAATTAGTFSLLAIQSPFAQQTDTRAFMIVIASLVSLGQSVSLLPKQATARSTLWVLALLPVLTYLANLSDIQIARSKALVHFEKHPVEMLTRKAKVDFYHLIQSQSKTYPAAYAEYQRRYGFDPPHGFEEWYKFAQSHQSPIIDEFDIISEGITPFLKLSGKEILQVMSEVYDAPNHELWSCAMSGRPPKTQCSHHGRENDRNNAHFFDRITSNIPWSFDLKFLLNHLDEPTVIIPPSSQQANKLNITNLGGKRSWEALTKYCSSRESKTIAEQESLIETYGLRFVTGRKLSMDLCKHAEYNDIHGLLAAPESLRLTEGLVPVLSTGAPSTMGDLLYPSSAYLEEDRFRYHADHDTDWDKKKNNLYWAGSTTGGHGRAAEWQNLHRQRFVGLAQHLTDQPLRYLQERNGVIAPVISEFLNGRLYDVAFARILQCDTKACKEQRQYFKRKPWTSGDRPFHSQLVFDLDGNGISGRYYKLLASKSVPLKQTLFREWHDDRLVPWVHYIPVSQSMEELPELVFYLTSTRSGQERAREIAEQGQQWFNQAFREIDLVIYIYRLLLELARLQDPDRPAWKVDGQE</sequence>
<dbReference type="InterPro" id="IPR051091">
    <property type="entry name" value="O-Glucosyltr/Glycosyltrsf_90"/>
</dbReference>
<feature type="transmembrane region" description="Helical" evidence="1">
    <location>
        <begin position="216"/>
        <end position="233"/>
    </location>
</feature>
<organism evidence="3 4">
    <name type="scientific">Xylaria flabelliformis</name>
    <dbReference type="NCBI Taxonomy" id="2512241"/>
    <lineage>
        <taxon>Eukaryota</taxon>
        <taxon>Fungi</taxon>
        <taxon>Dikarya</taxon>
        <taxon>Ascomycota</taxon>
        <taxon>Pezizomycotina</taxon>
        <taxon>Sordariomycetes</taxon>
        <taxon>Xylariomycetidae</taxon>
        <taxon>Xylariales</taxon>
        <taxon>Xylariaceae</taxon>
        <taxon>Xylaria</taxon>
    </lineage>
</organism>
<evidence type="ECO:0000313" key="3">
    <source>
        <dbReference type="EMBL" id="TRX96337.1"/>
    </source>
</evidence>
<feature type="transmembrane region" description="Helical" evidence="1">
    <location>
        <begin position="177"/>
        <end position="196"/>
    </location>
</feature>
<keyword evidence="1" id="KW-0812">Transmembrane</keyword>
<dbReference type="AlphaFoldDB" id="A0A553I808"/>
<dbReference type="InterPro" id="IPR006598">
    <property type="entry name" value="CAP10"/>
</dbReference>
<dbReference type="SMART" id="SM00672">
    <property type="entry name" value="CAP10"/>
    <property type="match status" value="1"/>
</dbReference>
<evidence type="ECO:0000256" key="1">
    <source>
        <dbReference type="SAM" id="Phobius"/>
    </source>
</evidence>
<feature type="transmembrane region" description="Helical" evidence="1">
    <location>
        <begin position="147"/>
        <end position="170"/>
    </location>
</feature>
<comment type="caution">
    <text evidence="3">The sequence shown here is derived from an EMBL/GenBank/DDBJ whole genome shotgun (WGS) entry which is preliminary data.</text>
</comment>
<dbReference type="Pfam" id="PF05686">
    <property type="entry name" value="Glyco_transf_90"/>
    <property type="match status" value="1"/>
</dbReference>
<name>A0A553I808_9PEZI</name>
<dbReference type="Proteomes" id="UP000319160">
    <property type="component" value="Unassembled WGS sequence"/>
</dbReference>
<dbReference type="OrthoDB" id="202415at2759"/>
<keyword evidence="4" id="KW-1185">Reference proteome</keyword>
<accession>A0A553I808</accession>
<gene>
    <name evidence="3" type="ORF">FHL15_002609</name>
</gene>
<feature type="transmembrane region" description="Helical" evidence="1">
    <location>
        <begin position="321"/>
        <end position="339"/>
    </location>
</feature>
<evidence type="ECO:0000313" key="4">
    <source>
        <dbReference type="Proteomes" id="UP000319160"/>
    </source>
</evidence>
<dbReference type="EMBL" id="VFLP01000011">
    <property type="protein sequence ID" value="TRX96337.1"/>
    <property type="molecule type" value="Genomic_DNA"/>
</dbReference>
<protein>
    <recommendedName>
        <fullName evidence="2">Glycosyl transferase CAP10 domain-containing protein</fullName>
    </recommendedName>
</protein>
<keyword evidence="1" id="KW-0472">Membrane</keyword>
<evidence type="ECO:0000259" key="2">
    <source>
        <dbReference type="SMART" id="SM00672"/>
    </source>
</evidence>
<feature type="transmembrane region" description="Helical" evidence="1">
    <location>
        <begin position="245"/>
        <end position="262"/>
    </location>
</feature>
<dbReference type="PANTHER" id="PTHR12203">
    <property type="entry name" value="KDEL LYS-ASP-GLU-LEU CONTAINING - RELATED"/>
    <property type="match status" value="1"/>
</dbReference>
<feature type="domain" description="Glycosyl transferase CAP10" evidence="2">
    <location>
        <begin position="567"/>
        <end position="842"/>
    </location>
</feature>
<feature type="transmembrane region" description="Helical" evidence="1">
    <location>
        <begin position="297"/>
        <end position="315"/>
    </location>
</feature>
<reference evidence="4" key="1">
    <citation type="submission" date="2019-06" db="EMBL/GenBank/DDBJ databases">
        <title>Draft genome sequence of the griseofulvin-producing fungus Xylaria cubensis strain G536.</title>
        <authorList>
            <person name="Mead M.E."/>
            <person name="Raja H.A."/>
            <person name="Steenwyk J.L."/>
            <person name="Knowles S.L."/>
            <person name="Oberlies N.H."/>
            <person name="Rokas A."/>
        </authorList>
    </citation>
    <scope>NUCLEOTIDE SEQUENCE [LARGE SCALE GENOMIC DNA]</scope>
    <source>
        <strain evidence="4">G536</strain>
    </source>
</reference>
<proteinExistence type="predicted"/>
<dbReference type="PANTHER" id="PTHR12203:SF61">
    <property type="entry name" value="CAPSULE PROTEIN"/>
    <property type="match status" value="1"/>
</dbReference>
<keyword evidence="1" id="KW-1133">Transmembrane helix</keyword>
<feature type="transmembrane region" description="Helical" evidence="1">
    <location>
        <begin position="118"/>
        <end position="135"/>
    </location>
</feature>